<dbReference type="EMBL" id="JAHWYN010000005">
    <property type="protein sequence ID" value="MBW4360383.1"/>
    <property type="molecule type" value="Genomic_DNA"/>
</dbReference>
<reference evidence="2 3" key="1">
    <citation type="submission" date="2021-07" db="EMBL/GenBank/DDBJ databases">
        <title>Flavobacterium sp. nov. isolated from sediment on the Taihu Lake.</title>
        <authorList>
            <person name="Qu J.-H."/>
        </authorList>
    </citation>
    <scope>NUCLEOTIDE SEQUENCE [LARGE SCALE GENOMIC DNA]</scope>
    <source>
        <strain evidence="2 3">NAS39</strain>
    </source>
</reference>
<evidence type="ECO:0000259" key="1">
    <source>
        <dbReference type="Pfam" id="PF00535"/>
    </source>
</evidence>
<accession>A0ABS6XUM9</accession>
<dbReference type="InterPro" id="IPR001173">
    <property type="entry name" value="Glyco_trans_2-like"/>
</dbReference>
<proteinExistence type="predicted"/>
<evidence type="ECO:0000313" key="3">
    <source>
        <dbReference type="Proteomes" id="UP000812031"/>
    </source>
</evidence>
<feature type="domain" description="Glycosyltransferase 2-like" evidence="1">
    <location>
        <begin position="9"/>
        <end position="127"/>
    </location>
</feature>
<sequence length="263" mass="30649">MEKDKKLISFLITHYNRPFDLMECIEAIKKINISNYEIVVCDDGSEDRNIKLLQGYEIDKLILAKVNQGLAANLNKGIEACDGAYIIYCQEDFVLDPKVSNVLQECFDLLENKKVDMVRFTSNCQFNKLITLTANISLIPKFSFRNFLLNYYQYSDHPFVTTKKFYENYGYYLENTSGRYGETEYAIRILKSNAKIGISNKKLASTIIGSQSVLVYESIYEAKEYKINKKVIIIARAFRLYLELILYNKYKRGLATYKNFRKL</sequence>
<name>A0ABS6XUM9_9FLAO</name>
<organism evidence="2 3">
    <name type="scientific">Flavobacterium taihuense</name>
    <dbReference type="NCBI Taxonomy" id="2857508"/>
    <lineage>
        <taxon>Bacteria</taxon>
        <taxon>Pseudomonadati</taxon>
        <taxon>Bacteroidota</taxon>
        <taxon>Flavobacteriia</taxon>
        <taxon>Flavobacteriales</taxon>
        <taxon>Flavobacteriaceae</taxon>
        <taxon>Flavobacterium</taxon>
    </lineage>
</organism>
<dbReference type="PANTHER" id="PTHR22916:SF3">
    <property type="entry name" value="UDP-GLCNAC:BETAGAL BETA-1,3-N-ACETYLGLUCOSAMINYLTRANSFERASE-LIKE PROTEIN 1"/>
    <property type="match status" value="1"/>
</dbReference>
<keyword evidence="3" id="KW-1185">Reference proteome</keyword>
<comment type="caution">
    <text evidence="2">The sequence shown here is derived from an EMBL/GenBank/DDBJ whole genome shotgun (WGS) entry which is preliminary data.</text>
</comment>
<gene>
    <name evidence="2" type="ORF">KZH69_07780</name>
</gene>
<dbReference type="RefSeq" id="WP_219316866.1">
    <property type="nucleotide sequence ID" value="NZ_JAHWYN010000005.1"/>
</dbReference>
<dbReference type="Pfam" id="PF00535">
    <property type="entry name" value="Glycos_transf_2"/>
    <property type="match status" value="1"/>
</dbReference>
<protein>
    <submittedName>
        <fullName evidence="2">Glycosyltransferase family 2 protein</fullName>
    </submittedName>
</protein>
<dbReference type="PANTHER" id="PTHR22916">
    <property type="entry name" value="GLYCOSYLTRANSFERASE"/>
    <property type="match status" value="1"/>
</dbReference>
<dbReference type="Proteomes" id="UP000812031">
    <property type="component" value="Unassembled WGS sequence"/>
</dbReference>
<dbReference type="CDD" id="cd00761">
    <property type="entry name" value="Glyco_tranf_GTA_type"/>
    <property type="match status" value="1"/>
</dbReference>
<evidence type="ECO:0000313" key="2">
    <source>
        <dbReference type="EMBL" id="MBW4360383.1"/>
    </source>
</evidence>